<dbReference type="AlphaFoldDB" id="A0A2P2IHU4"/>
<feature type="region of interest" description="Disordered" evidence="3">
    <location>
        <begin position="395"/>
        <end position="461"/>
    </location>
</feature>
<dbReference type="InterPro" id="IPR039539">
    <property type="entry name" value="Ras_GTPase_bind_prot"/>
</dbReference>
<dbReference type="SUPFAM" id="SSF54427">
    <property type="entry name" value="NTF2-like"/>
    <property type="match status" value="1"/>
</dbReference>
<dbReference type="Pfam" id="PF02136">
    <property type="entry name" value="NTF2"/>
    <property type="match status" value="1"/>
</dbReference>
<organism evidence="6">
    <name type="scientific">Rhizophora mucronata</name>
    <name type="common">Asiatic mangrove</name>
    <dbReference type="NCBI Taxonomy" id="61149"/>
    <lineage>
        <taxon>Eukaryota</taxon>
        <taxon>Viridiplantae</taxon>
        <taxon>Streptophyta</taxon>
        <taxon>Embryophyta</taxon>
        <taxon>Tracheophyta</taxon>
        <taxon>Spermatophyta</taxon>
        <taxon>Magnoliopsida</taxon>
        <taxon>eudicotyledons</taxon>
        <taxon>Gunneridae</taxon>
        <taxon>Pentapetalae</taxon>
        <taxon>rosids</taxon>
        <taxon>fabids</taxon>
        <taxon>Malpighiales</taxon>
        <taxon>Rhizophoraceae</taxon>
        <taxon>Rhizophora</taxon>
    </lineage>
</organism>
<dbReference type="InterPro" id="IPR012677">
    <property type="entry name" value="Nucleotide-bd_a/b_plait_sf"/>
</dbReference>
<dbReference type="InterPro" id="IPR002075">
    <property type="entry name" value="NTF2_dom"/>
</dbReference>
<evidence type="ECO:0008006" key="7">
    <source>
        <dbReference type="Google" id="ProtNLM"/>
    </source>
</evidence>
<evidence type="ECO:0000256" key="3">
    <source>
        <dbReference type="SAM" id="MobiDB-lite"/>
    </source>
</evidence>
<dbReference type="EMBL" id="GGEC01000320">
    <property type="protein sequence ID" value="MBW80803.1"/>
    <property type="molecule type" value="Transcribed_RNA"/>
</dbReference>
<dbReference type="InterPro" id="IPR032710">
    <property type="entry name" value="NTF2-like_dom_sf"/>
</dbReference>
<dbReference type="InterPro" id="IPR000504">
    <property type="entry name" value="RRM_dom"/>
</dbReference>
<dbReference type="CDD" id="cd00590">
    <property type="entry name" value="RRM_SF"/>
    <property type="match status" value="1"/>
</dbReference>
<name>A0A2P2IHU4_RHIMU</name>
<dbReference type="InterPro" id="IPR035979">
    <property type="entry name" value="RBD_domain_sf"/>
</dbReference>
<keyword evidence="1 2" id="KW-0694">RNA-binding</keyword>
<dbReference type="SUPFAM" id="SSF54928">
    <property type="entry name" value="RNA-binding domain, RBD"/>
    <property type="match status" value="1"/>
</dbReference>
<evidence type="ECO:0000259" key="4">
    <source>
        <dbReference type="PROSITE" id="PS50102"/>
    </source>
</evidence>
<accession>A0A2P2IHU4</accession>
<evidence type="ECO:0000256" key="2">
    <source>
        <dbReference type="PROSITE-ProRule" id="PRU00176"/>
    </source>
</evidence>
<dbReference type="Gene3D" id="3.30.70.330">
    <property type="match status" value="1"/>
</dbReference>
<dbReference type="Gene3D" id="3.10.450.50">
    <property type="match status" value="1"/>
</dbReference>
<reference evidence="6" key="1">
    <citation type="submission" date="2018-02" db="EMBL/GenBank/DDBJ databases">
        <title>Rhizophora mucronata_Transcriptome.</title>
        <authorList>
            <person name="Meera S.P."/>
            <person name="Sreeshan A."/>
            <person name="Augustine A."/>
        </authorList>
    </citation>
    <scope>NUCLEOTIDE SEQUENCE</scope>
    <source>
        <tissue evidence="6">Leaf</tissue>
    </source>
</reference>
<dbReference type="PROSITE" id="PS50177">
    <property type="entry name" value="NTF2_DOMAIN"/>
    <property type="match status" value="1"/>
</dbReference>
<proteinExistence type="predicted"/>
<feature type="compositionally biased region" description="Polar residues" evidence="3">
    <location>
        <begin position="254"/>
        <end position="268"/>
    </location>
</feature>
<dbReference type="CDD" id="cd00780">
    <property type="entry name" value="NTF2"/>
    <property type="match status" value="1"/>
</dbReference>
<feature type="compositionally biased region" description="Polar residues" evidence="3">
    <location>
        <begin position="448"/>
        <end position="461"/>
    </location>
</feature>
<dbReference type="GO" id="GO:0005829">
    <property type="term" value="C:cytosol"/>
    <property type="evidence" value="ECO:0007669"/>
    <property type="project" value="TreeGrafter"/>
</dbReference>
<dbReference type="GO" id="GO:1990904">
    <property type="term" value="C:ribonucleoprotein complex"/>
    <property type="evidence" value="ECO:0007669"/>
    <property type="project" value="TreeGrafter"/>
</dbReference>
<dbReference type="FunFam" id="3.10.450.50:FF:000003">
    <property type="entry name" value="Nuclear transport factor 2 family protein"/>
    <property type="match status" value="1"/>
</dbReference>
<dbReference type="PANTHER" id="PTHR10693">
    <property type="entry name" value="RAS GTPASE-ACTIVATING PROTEIN-BINDING PROTEIN"/>
    <property type="match status" value="1"/>
</dbReference>
<protein>
    <recommendedName>
        <fullName evidence="7">G3BP-like protein</fullName>
    </recommendedName>
</protein>
<evidence type="ECO:0000313" key="6">
    <source>
        <dbReference type="EMBL" id="MBW80803.1"/>
    </source>
</evidence>
<feature type="region of interest" description="Disordered" evidence="3">
    <location>
        <begin position="254"/>
        <end position="281"/>
    </location>
</feature>
<dbReference type="SMART" id="SM00360">
    <property type="entry name" value="RRM"/>
    <property type="match status" value="1"/>
</dbReference>
<sequence>MSVPYPIPVTAAQVGTYFVRQYYQMLEQRPELIYQFFSDSSTMLRIDGPTRDSAASMLQIHALVMSLNYTGFEIRTAHALESWNRGVLVMVSGVAQLKNFNARRKFVETFFLAPQEKGFFVLNDVFQVIDEEPIHQHPAVFLAQNNLDSKVNIPAVPEPVPNYLLGGEIQAMDFVAPADAKESGTVDNYSFQEQPSRQVPDAESIIGESSMEEVHSSLQNATNAVQDNLPAPIEEPSGEPQKHTYASIVARGQSTPSAALQPNVNKSAPLTLGSEWNHPPQSTAQQAYMMSNSFERLDIAEEAPPVEDEDEIRSVYVRNLPPTVSEAEIGEEFKSFGNIAPDGVVIRSRKDVGVCYAFVEFEDMAGVHNAVQVGSAHVAGRQVYIEERRPNSIIPFRAGRGRGRGRGSYQTDAPRARFGSRSFGRGGGYDGVDRDYNRPRGNGYYRPSSRQVSRNGQDQSE</sequence>
<feature type="domain" description="NTF2" evidence="5">
    <location>
        <begin position="14"/>
        <end position="128"/>
    </location>
</feature>
<dbReference type="InterPro" id="IPR018222">
    <property type="entry name" value="Nuclear_transport_factor_2_euk"/>
</dbReference>
<dbReference type="Pfam" id="PF00076">
    <property type="entry name" value="RRM_1"/>
    <property type="match status" value="1"/>
</dbReference>
<evidence type="ECO:0000256" key="1">
    <source>
        <dbReference type="ARBA" id="ARBA00022884"/>
    </source>
</evidence>
<dbReference type="GO" id="GO:0003729">
    <property type="term" value="F:mRNA binding"/>
    <property type="evidence" value="ECO:0007669"/>
    <property type="project" value="TreeGrafter"/>
</dbReference>
<dbReference type="PROSITE" id="PS50102">
    <property type="entry name" value="RRM"/>
    <property type="match status" value="1"/>
</dbReference>
<evidence type="ECO:0000259" key="5">
    <source>
        <dbReference type="PROSITE" id="PS50177"/>
    </source>
</evidence>
<feature type="domain" description="RRM" evidence="4">
    <location>
        <begin position="313"/>
        <end position="390"/>
    </location>
</feature>
<dbReference type="PANTHER" id="PTHR10693:SF58">
    <property type="entry name" value="OS02G0131700 PROTEIN"/>
    <property type="match status" value="1"/>
</dbReference>